<organism evidence="2 3">
    <name type="scientific">Phytophthora rubi</name>
    <dbReference type="NCBI Taxonomy" id="129364"/>
    <lineage>
        <taxon>Eukaryota</taxon>
        <taxon>Sar</taxon>
        <taxon>Stramenopiles</taxon>
        <taxon>Oomycota</taxon>
        <taxon>Peronosporomycetes</taxon>
        <taxon>Peronosporales</taxon>
        <taxon>Peronosporaceae</taxon>
        <taxon>Phytophthora</taxon>
    </lineage>
</organism>
<keyword evidence="1" id="KW-0472">Membrane</keyword>
<comment type="caution">
    <text evidence="2">The sequence shown here is derived from an EMBL/GenBank/DDBJ whole genome shotgun (WGS) entry which is preliminary data.</text>
</comment>
<reference evidence="2 3" key="1">
    <citation type="submission" date="2018-09" db="EMBL/GenBank/DDBJ databases">
        <title>Genomic investigation of the strawberry pathogen Phytophthora fragariae indicates pathogenicity is determined by transcriptional variation in three key races.</title>
        <authorList>
            <person name="Adams T.M."/>
            <person name="Armitage A.D."/>
            <person name="Sobczyk M.K."/>
            <person name="Bates H.J."/>
            <person name="Dunwell J.M."/>
            <person name="Nellist C.F."/>
            <person name="Harrison R.J."/>
        </authorList>
    </citation>
    <scope>NUCLEOTIDE SEQUENCE [LARGE SCALE GENOMIC DNA]</scope>
    <source>
        <strain evidence="2 3">SCRP249</strain>
    </source>
</reference>
<gene>
    <name evidence="2" type="ORF">PR001_g29387</name>
</gene>
<dbReference type="AlphaFoldDB" id="A0A6A3H3J9"/>
<keyword evidence="1" id="KW-0812">Transmembrane</keyword>
<feature type="transmembrane region" description="Helical" evidence="1">
    <location>
        <begin position="48"/>
        <end position="66"/>
    </location>
</feature>
<accession>A0A6A3H3J9</accession>
<sequence length="105" mass="10952">MLLPLFRKVGTAYDSSCNTRSSSHAGLVLVIATICDFSLLFTKFGTDCVDLVLVVLTICAFSLHFTKLSTAYDMSGNTCAVLGYILAAIGAAAEVVKVVSAVAPA</sequence>
<feature type="transmembrane region" description="Helical" evidence="1">
    <location>
        <begin position="23"/>
        <end position="41"/>
    </location>
</feature>
<evidence type="ECO:0000256" key="1">
    <source>
        <dbReference type="SAM" id="Phobius"/>
    </source>
</evidence>
<proteinExistence type="predicted"/>
<keyword evidence="1" id="KW-1133">Transmembrane helix</keyword>
<evidence type="ECO:0000313" key="3">
    <source>
        <dbReference type="Proteomes" id="UP000429607"/>
    </source>
</evidence>
<evidence type="ECO:0000313" key="2">
    <source>
        <dbReference type="EMBL" id="KAE8963388.1"/>
    </source>
</evidence>
<feature type="transmembrane region" description="Helical" evidence="1">
    <location>
        <begin position="81"/>
        <end position="103"/>
    </location>
</feature>
<dbReference type="Proteomes" id="UP000429607">
    <property type="component" value="Unassembled WGS sequence"/>
</dbReference>
<name>A0A6A3H3J9_9STRA</name>
<protein>
    <submittedName>
        <fullName evidence="2">Uncharacterized protein</fullName>
    </submittedName>
</protein>
<dbReference type="EMBL" id="QXFV01005843">
    <property type="protein sequence ID" value="KAE8963388.1"/>
    <property type="molecule type" value="Genomic_DNA"/>
</dbReference>